<dbReference type="InterPro" id="IPR051857">
    <property type="entry name" value="Asn_synthetase_domain"/>
</dbReference>
<dbReference type="SUPFAM" id="SSF56235">
    <property type="entry name" value="N-terminal nucleophile aminohydrolases (Ntn hydrolases)"/>
    <property type="match status" value="1"/>
</dbReference>
<dbReference type="PANTHER" id="PTHR45937">
    <property type="entry name" value="ASPARAGINE SYNTHETASE DOMAIN-CONTAINING PROTEIN 1"/>
    <property type="match status" value="1"/>
</dbReference>
<dbReference type="PANTHER" id="PTHR45937:SF1">
    <property type="entry name" value="ASPARAGINE SYNTHETASE DOMAIN-CONTAINING PROTEIN 1"/>
    <property type="match status" value="1"/>
</dbReference>
<proteinExistence type="predicted"/>
<dbReference type="OrthoDB" id="10252281at2759"/>
<protein>
    <recommendedName>
        <fullName evidence="4">Glutamine amidotransferase type-2 domain-containing protein</fullName>
    </recommendedName>
</protein>
<dbReference type="EMBL" id="CAJPVJ010010284">
    <property type="protein sequence ID" value="CAG2173120.1"/>
    <property type="molecule type" value="Genomic_DNA"/>
</dbReference>
<dbReference type="Pfam" id="PF13537">
    <property type="entry name" value="GATase_7"/>
    <property type="match status" value="1"/>
</dbReference>
<dbReference type="AlphaFoldDB" id="A0A7R9M956"/>
<reference evidence="5" key="1">
    <citation type="submission" date="2020-11" db="EMBL/GenBank/DDBJ databases">
        <authorList>
            <person name="Tran Van P."/>
        </authorList>
    </citation>
    <scope>NUCLEOTIDE SEQUENCE</scope>
</reference>
<evidence type="ECO:0000256" key="2">
    <source>
        <dbReference type="ARBA" id="ARBA00022888"/>
    </source>
</evidence>
<evidence type="ECO:0000256" key="3">
    <source>
        <dbReference type="ARBA" id="ARBA00022962"/>
    </source>
</evidence>
<dbReference type="Gene3D" id="3.60.20.10">
    <property type="entry name" value="Glutamine Phosphoribosylpyrophosphate, subunit 1, domain 1"/>
    <property type="match status" value="1"/>
</dbReference>
<keyword evidence="1" id="KW-0028">Amino-acid biosynthesis</keyword>
<feature type="domain" description="Glutamine amidotransferase type-2" evidence="4">
    <location>
        <begin position="85"/>
        <end position="146"/>
    </location>
</feature>
<dbReference type="InterPro" id="IPR029055">
    <property type="entry name" value="Ntn_hydrolases_N"/>
</dbReference>
<organism evidence="5">
    <name type="scientific">Oppiella nova</name>
    <dbReference type="NCBI Taxonomy" id="334625"/>
    <lineage>
        <taxon>Eukaryota</taxon>
        <taxon>Metazoa</taxon>
        <taxon>Ecdysozoa</taxon>
        <taxon>Arthropoda</taxon>
        <taxon>Chelicerata</taxon>
        <taxon>Arachnida</taxon>
        <taxon>Acari</taxon>
        <taxon>Acariformes</taxon>
        <taxon>Sarcoptiformes</taxon>
        <taxon>Oribatida</taxon>
        <taxon>Brachypylina</taxon>
        <taxon>Oppioidea</taxon>
        <taxon>Oppiidae</taxon>
        <taxon>Oppiella</taxon>
    </lineage>
</organism>
<name>A0A7R9M956_9ACAR</name>
<gene>
    <name evidence="5" type="ORF">ONB1V03_LOCUS12573</name>
</gene>
<keyword evidence="6" id="KW-1185">Reference proteome</keyword>
<dbReference type="Proteomes" id="UP000728032">
    <property type="component" value="Unassembled WGS sequence"/>
</dbReference>
<evidence type="ECO:0000256" key="1">
    <source>
        <dbReference type="ARBA" id="ARBA00022605"/>
    </source>
</evidence>
<keyword evidence="3" id="KW-0315">Glutamine amidotransferase</keyword>
<dbReference type="EMBL" id="OC925109">
    <property type="protein sequence ID" value="CAD7655933.1"/>
    <property type="molecule type" value="Genomic_DNA"/>
</dbReference>
<sequence>MYCTINKTESIRNFLCRRGPDQFAKLQIPVHSAGDYQTGLQLCLMSSGLQLRGGKQLCDQPLMDIAGNVLQWNGQVFAGDLTIDDTESDTEVLMKALAKCETDAQLLAVFSQIAGPWSFTYWDSRRRLYWFGRDVLGRRSLCWNTDPAPPVGGNTG</sequence>
<evidence type="ECO:0000259" key="4">
    <source>
        <dbReference type="Pfam" id="PF13537"/>
    </source>
</evidence>
<evidence type="ECO:0000313" key="5">
    <source>
        <dbReference type="EMBL" id="CAD7655933.1"/>
    </source>
</evidence>
<keyword evidence="2" id="KW-0061">Asparagine biosynthesis</keyword>
<dbReference type="GO" id="GO:0006529">
    <property type="term" value="P:asparagine biosynthetic process"/>
    <property type="evidence" value="ECO:0007669"/>
    <property type="project" value="UniProtKB-KW"/>
</dbReference>
<evidence type="ECO:0000313" key="6">
    <source>
        <dbReference type="Proteomes" id="UP000728032"/>
    </source>
</evidence>
<accession>A0A7R9M956</accession>
<dbReference type="InterPro" id="IPR017932">
    <property type="entry name" value="GATase_2_dom"/>
</dbReference>